<evidence type="ECO:0000313" key="1">
    <source>
        <dbReference type="EMBL" id="EAU31365.1"/>
    </source>
</evidence>
<dbReference type="PANTHER" id="PTHR31126:SF1">
    <property type="entry name" value="TYROSINE SPECIFIC PROTEIN PHOSPHATASES DOMAIN-CONTAINING PROTEIN"/>
    <property type="match status" value="1"/>
</dbReference>
<evidence type="ECO:0008006" key="3">
    <source>
        <dbReference type="Google" id="ProtNLM"/>
    </source>
</evidence>
<dbReference type="Pfam" id="PF13350">
    <property type="entry name" value="Y_phosphatase3"/>
    <property type="match status" value="1"/>
</dbReference>
<dbReference type="SUPFAM" id="SSF52799">
    <property type="entry name" value="(Phosphotyrosine protein) phosphatases II"/>
    <property type="match status" value="1"/>
</dbReference>
<name>Q0CDP2_ASPTN</name>
<accession>Q0CDP2</accession>
<evidence type="ECO:0000313" key="2">
    <source>
        <dbReference type="Proteomes" id="UP000007963"/>
    </source>
</evidence>
<dbReference type="AlphaFoldDB" id="Q0CDP2"/>
<dbReference type="Gene3D" id="3.90.190.10">
    <property type="entry name" value="Protein tyrosine phosphatase superfamily"/>
    <property type="match status" value="1"/>
</dbReference>
<reference evidence="2" key="1">
    <citation type="submission" date="2005-09" db="EMBL/GenBank/DDBJ databases">
        <title>Annotation of the Aspergillus terreus NIH2624 genome.</title>
        <authorList>
            <person name="Birren B.W."/>
            <person name="Lander E.S."/>
            <person name="Galagan J.E."/>
            <person name="Nusbaum C."/>
            <person name="Devon K."/>
            <person name="Henn M."/>
            <person name="Ma L.-J."/>
            <person name="Jaffe D.B."/>
            <person name="Butler J."/>
            <person name="Alvarez P."/>
            <person name="Gnerre S."/>
            <person name="Grabherr M."/>
            <person name="Kleber M."/>
            <person name="Mauceli E.W."/>
            <person name="Brockman W."/>
            <person name="Rounsley S."/>
            <person name="Young S.K."/>
            <person name="LaButti K."/>
            <person name="Pushparaj V."/>
            <person name="DeCaprio D."/>
            <person name="Crawford M."/>
            <person name="Koehrsen M."/>
            <person name="Engels R."/>
            <person name="Montgomery P."/>
            <person name="Pearson M."/>
            <person name="Howarth C."/>
            <person name="Larson L."/>
            <person name="Luoma S."/>
            <person name="White J."/>
            <person name="Alvarado L."/>
            <person name="Kodira C.D."/>
            <person name="Zeng Q."/>
            <person name="Oleary S."/>
            <person name="Yandava C."/>
            <person name="Denning D.W."/>
            <person name="Nierman W.C."/>
            <person name="Milne T."/>
            <person name="Madden K."/>
        </authorList>
    </citation>
    <scope>NUCLEOTIDE SEQUENCE [LARGE SCALE GENOMIC DNA]</scope>
    <source>
        <strain evidence="2">NIH 2624 / FGSC A1156</strain>
    </source>
</reference>
<organism evidence="1 2">
    <name type="scientific">Aspergillus terreus (strain NIH 2624 / FGSC A1156)</name>
    <dbReference type="NCBI Taxonomy" id="341663"/>
    <lineage>
        <taxon>Eukaryota</taxon>
        <taxon>Fungi</taxon>
        <taxon>Dikarya</taxon>
        <taxon>Ascomycota</taxon>
        <taxon>Pezizomycotina</taxon>
        <taxon>Eurotiomycetes</taxon>
        <taxon>Eurotiomycetidae</taxon>
        <taxon>Eurotiales</taxon>
        <taxon>Aspergillaceae</taxon>
        <taxon>Aspergillus</taxon>
        <taxon>Aspergillus subgen. Circumdati</taxon>
    </lineage>
</organism>
<dbReference type="RefSeq" id="XP_001216813.1">
    <property type="nucleotide sequence ID" value="XM_001216813.1"/>
</dbReference>
<dbReference type="HOGENOM" id="CLU_057546_1_3_1"/>
<gene>
    <name evidence="1" type="ORF">ATEG_08192</name>
</gene>
<dbReference type="InterPro" id="IPR016130">
    <property type="entry name" value="Tyr_Pase_AS"/>
</dbReference>
<protein>
    <recommendedName>
        <fullName evidence="3">Tyrosine specific protein phosphatases domain-containing protein</fullName>
    </recommendedName>
</protein>
<dbReference type="GO" id="GO:0004721">
    <property type="term" value="F:phosphoprotein phosphatase activity"/>
    <property type="evidence" value="ECO:0007669"/>
    <property type="project" value="InterPro"/>
</dbReference>
<dbReference type="PANTHER" id="PTHR31126">
    <property type="entry name" value="TYROSINE-PROTEIN PHOSPHATASE"/>
    <property type="match status" value="1"/>
</dbReference>
<dbReference type="InterPro" id="IPR026893">
    <property type="entry name" value="Tyr/Ser_Pase_IphP-type"/>
</dbReference>
<dbReference type="OMA" id="PLLFHCF"/>
<sequence>MKYQPPNWEQKPFVQVEGVFNVRQFGGYPSTLFPNARTRENFLYRSGHLEDITMKGQRTLEEDLRIAAIFDLRSEDESAVCTELGFYDGTPISRSIAGCERIRLPIQRESYSFKQRVDRYVKSNINPEESTPYLRSVSDDYLALARDGAQTVQFILLYILEHPTSPLLIHCKVGKDRTGVVFAIILSLAGVPDEIVAAEYSLSTLGLYPAKPNIRRYLEATKSDIKDIDASVSKAIECRQSYMLSTLQKIRDHYGSVRDYVRDACFLTDAEIEGVRYCLVKSG</sequence>
<dbReference type="Proteomes" id="UP000007963">
    <property type="component" value="Unassembled WGS sequence"/>
</dbReference>
<dbReference type="PROSITE" id="PS00383">
    <property type="entry name" value="TYR_PHOSPHATASE_1"/>
    <property type="match status" value="1"/>
</dbReference>
<dbReference type="GeneID" id="4353227"/>
<dbReference type="VEuPathDB" id="FungiDB:ATEG_08192"/>
<dbReference type="EMBL" id="CH476605">
    <property type="protein sequence ID" value="EAU31365.1"/>
    <property type="molecule type" value="Genomic_DNA"/>
</dbReference>
<dbReference type="InterPro" id="IPR029021">
    <property type="entry name" value="Prot-tyrosine_phosphatase-like"/>
</dbReference>
<proteinExistence type="predicted"/>
<dbReference type="OrthoDB" id="449382at2759"/>